<reference evidence="2" key="1">
    <citation type="journal article" date="2022" name="Int. J. Mol. Sci.">
        <title>Draft Genome of Tanacetum Coccineum: Genomic Comparison of Closely Related Tanacetum-Family Plants.</title>
        <authorList>
            <person name="Yamashiro T."/>
            <person name="Shiraishi A."/>
            <person name="Nakayama K."/>
            <person name="Satake H."/>
        </authorList>
    </citation>
    <scope>NUCLEOTIDE SEQUENCE</scope>
</reference>
<name>A0ABQ5GCR8_9ASTR</name>
<gene>
    <name evidence="2" type="ORF">Tco_1032164</name>
</gene>
<organism evidence="2 3">
    <name type="scientific">Tanacetum coccineum</name>
    <dbReference type="NCBI Taxonomy" id="301880"/>
    <lineage>
        <taxon>Eukaryota</taxon>
        <taxon>Viridiplantae</taxon>
        <taxon>Streptophyta</taxon>
        <taxon>Embryophyta</taxon>
        <taxon>Tracheophyta</taxon>
        <taxon>Spermatophyta</taxon>
        <taxon>Magnoliopsida</taxon>
        <taxon>eudicotyledons</taxon>
        <taxon>Gunneridae</taxon>
        <taxon>Pentapetalae</taxon>
        <taxon>asterids</taxon>
        <taxon>campanulids</taxon>
        <taxon>Asterales</taxon>
        <taxon>Asteraceae</taxon>
        <taxon>Asteroideae</taxon>
        <taxon>Anthemideae</taxon>
        <taxon>Anthemidinae</taxon>
        <taxon>Tanacetum</taxon>
    </lineage>
</organism>
<keyword evidence="3" id="KW-1185">Reference proteome</keyword>
<sequence length="278" mass="31536">MASQDARLSKFEADFKQQQSEMTNKIDTVLKAIIDRITATLPSDMVKNPKLSTYPILSTRSYPTKDPQCSTQTYGSINAITIHTEQQSASYNNGEKENKKEQDNSENIHVDTPTPPDPSVTFIIEKVLKFNSFFESLGLVPSLSNTELICTKEEDGDVMFIEIIPKDYNSRKEEPKAEGQEMEYFDIFPTRSKLTYHKKLDPRKNANGGVSNFTGRIKGMHVFIGNFTYIVDFMIIEDISSIIDLRLSQVVLGKPFVEISNMTHDPPKGVVQDHQREQ</sequence>
<reference evidence="2" key="2">
    <citation type="submission" date="2022-01" db="EMBL/GenBank/DDBJ databases">
        <authorList>
            <person name="Yamashiro T."/>
            <person name="Shiraishi A."/>
            <person name="Satake H."/>
            <person name="Nakayama K."/>
        </authorList>
    </citation>
    <scope>NUCLEOTIDE SEQUENCE</scope>
</reference>
<evidence type="ECO:0008006" key="4">
    <source>
        <dbReference type="Google" id="ProtNLM"/>
    </source>
</evidence>
<accession>A0ABQ5GCR8</accession>
<feature type="region of interest" description="Disordered" evidence="1">
    <location>
        <begin position="85"/>
        <end position="116"/>
    </location>
</feature>
<dbReference type="EMBL" id="BQNB010018300">
    <property type="protein sequence ID" value="GJT72878.1"/>
    <property type="molecule type" value="Genomic_DNA"/>
</dbReference>
<dbReference type="Proteomes" id="UP001151760">
    <property type="component" value="Unassembled WGS sequence"/>
</dbReference>
<evidence type="ECO:0000313" key="3">
    <source>
        <dbReference type="Proteomes" id="UP001151760"/>
    </source>
</evidence>
<protein>
    <recommendedName>
        <fullName evidence="4">MAK10-like protein</fullName>
    </recommendedName>
</protein>
<proteinExistence type="predicted"/>
<comment type="caution">
    <text evidence="2">The sequence shown here is derived from an EMBL/GenBank/DDBJ whole genome shotgun (WGS) entry which is preliminary data.</text>
</comment>
<feature type="compositionally biased region" description="Basic and acidic residues" evidence="1">
    <location>
        <begin position="94"/>
        <end position="109"/>
    </location>
</feature>
<evidence type="ECO:0000256" key="1">
    <source>
        <dbReference type="SAM" id="MobiDB-lite"/>
    </source>
</evidence>
<evidence type="ECO:0000313" key="2">
    <source>
        <dbReference type="EMBL" id="GJT72878.1"/>
    </source>
</evidence>